<keyword evidence="5 7" id="KW-1133">Transmembrane helix</keyword>
<dbReference type="GO" id="GO:0043190">
    <property type="term" value="C:ATP-binding cassette (ABC) transporter complex"/>
    <property type="evidence" value="ECO:0007669"/>
    <property type="project" value="InterPro"/>
</dbReference>
<evidence type="ECO:0000256" key="5">
    <source>
        <dbReference type="ARBA" id="ARBA00022989"/>
    </source>
</evidence>
<feature type="transmembrane region" description="Helical" evidence="7">
    <location>
        <begin position="98"/>
        <end position="120"/>
    </location>
</feature>
<keyword evidence="6 7" id="KW-0472">Membrane</keyword>
<evidence type="ECO:0000259" key="8">
    <source>
        <dbReference type="PROSITE" id="PS50928"/>
    </source>
</evidence>
<dbReference type="EMBL" id="MSZX01000002">
    <property type="protein sequence ID" value="OPA80118.1"/>
    <property type="molecule type" value="Genomic_DNA"/>
</dbReference>
<feature type="transmembrane region" description="Helical" evidence="7">
    <location>
        <begin position="20"/>
        <end position="44"/>
    </location>
</feature>
<feature type="transmembrane region" description="Helical" evidence="7">
    <location>
        <begin position="197"/>
        <end position="216"/>
    </location>
</feature>
<reference evidence="9 10" key="1">
    <citation type="submission" date="2017-01" db="EMBL/GenBank/DDBJ databases">
        <title>Genome analysis of Paenibacillus selenitrireducens ES3-24.</title>
        <authorList>
            <person name="Xu D."/>
            <person name="Yao R."/>
            <person name="Zheng S."/>
        </authorList>
    </citation>
    <scope>NUCLEOTIDE SEQUENCE [LARGE SCALE GENOMIC DNA]</scope>
    <source>
        <strain evidence="9 10">ES3-24</strain>
    </source>
</reference>
<dbReference type="OrthoDB" id="9805999at2"/>
<comment type="subcellular location">
    <subcellularLocation>
        <location evidence="1 7">Cell membrane</location>
        <topology evidence="1 7">Multi-pass membrane protein</topology>
    </subcellularLocation>
</comment>
<evidence type="ECO:0000256" key="4">
    <source>
        <dbReference type="ARBA" id="ARBA00022692"/>
    </source>
</evidence>
<proteinExistence type="inferred from homology"/>
<keyword evidence="4 7" id="KW-0812">Transmembrane</keyword>
<dbReference type="STRING" id="1324314.BVG16_05055"/>
<keyword evidence="3" id="KW-1003">Cell membrane</keyword>
<evidence type="ECO:0000256" key="1">
    <source>
        <dbReference type="ARBA" id="ARBA00004651"/>
    </source>
</evidence>
<name>A0A1T2XJW9_9BACL</name>
<dbReference type="InterPro" id="IPR010065">
    <property type="entry name" value="AA_ABC_transptr_permease_3TM"/>
</dbReference>
<dbReference type="InterPro" id="IPR043429">
    <property type="entry name" value="ArtM/GltK/GlnP/TcyL/YhdX-like"/>
</dbReference>
<dbReference type="NCBIfam" id="TIGR01726">
    <property type="entry name" value="HEQRo_perm_3TM"/>
    <property type="match status" value="1"/>
</dbReference>
<feature type="transmembrane region" description="Helical" evidence="7">
    <location>
        <begin position="141"/>
        <end position="166"/>
    </location>
</feature>
<evidence type="ECO:0000256" key="6">
    <source>
        <dbReference type="ARBA" id="ARBA00023136"/>
    </source>
</evidence>
<keyword evidence="10" id="KW-1185">Reference proteome</keyword>
<dbReference type="AlphaFoldDB" id="A0A1T2XJW9"/>
<organism evidence="9 10">
    <name type="scientific">Paenibacillus selenitireducens</name>
    <dbReference type="NCBI Taxonomy" id="1324314"/>
    <lineage>
        <taxon>Bacteria</taxon>
        <taxon>Bacillati</taxon>
        <taxon>Bacillota</taxon>
        <taxon>Bacilli</taxon>
        <taxon>Bacillales</taxon>
        <taxon>Paenibacillaceae</taxon>
        <taxon>Paenibacillus</taxon>
    </lineage>
</organism>
<evidence type="ECO:0000256" key="7">
    <source>
        <dbReference type="RuleBase" id="RU363032"/>
    </source>
</evidence>
<dbReference type="InterPro" id="IPR000515">
    <property type="entry name" value="MetI-like"/>
</dbReference>
<dbReference type="GO" id="GO:0022857">
    <property type="term" value="F:transmembrane transporter activity"/>
    <property type="evidence" value="ECO:0007669"/>
    <property type="project" value="InterPro"/>
</dbReference>
<protein>
    <submittedName>
        <fullName evidence="9">Cysteine ABC transporter permease</fullName>
    </submittedName>
</protein>
<dbReference type="CDD" id="cd06261">
    <property type="entry name" value="TM_PBP2"/>
    <property type="match status" value="1"/>
</dbReference>
<accession>A0A1T2XJW9</accession>
<dbReference type="Gene3D" id="1.10.3720.10">
    <property type="entry name" value="MetI-like"/>
    <property type="match status" value="1"/>
</dbReference>
<dbReference type="GO" id="GO:0006865">
    <property type="term" value="P:amino acid transport"/>
    <property type="evidence" value="ECO:0007669"/>
    <property type="project" value="TreeGrafter"/>
</dbReference>
<comment type="similarity">
    <text evidence="7">Belongs to the binding-protein-dependent transport system permease family.</text>
</comment>
<evidence type="ECO:0000256" key="2">
    <source>
        <dbReference type="ARBA" id="ARBA00022448"/>
    </source>
</evidence>
<feature type="transmembrane region" description="Helical" evidence="7">
    <location>
        <begin position="56"/>
        <end position="78"/>
    </location>
</feature>
<feature type="domain" description="ABC transmembrane type-1" evidence="8">
    <location>
        <begin position="21"/>
        <end position="216"/>
    </location>
</feature>
<dbReference type="RefSeq" id="WP_078497465.1">
    <property type="nucleotide sequence ID" value="NZ_MSZX01000002.1"/>
</dbReference>
<dbReference type="PROSITE" id="PS50928">
    <property type="entry name" value="ABC_TM1"/>
    <property type="match status" value="1"/>
</dbReference>
<comment type="caution">
    <text evidence="9">The sequence shown here is derived from an EMBL/GenBank/DDBJ whole genome shotgun (WGS) entry which is preliminary data.</text>
</comment>
<evidence type="ECO:0000313" key="9">
    <source>
        <dbReference type="EMBL" id="OPA80118.1"/>
    </source>
</evidence>
<dbReference type="PANTHER" id="PTHR30614:SF45">
    <property type="entry name" value="L-CYSTINE TRANSPORT SYSTEM PERMEASE PROTEIN TCYL"/>
    <property type="match status" value="1"/>
</dbReference>
<dbReference type="Pfam" id="PF00528">
    <property type="entry name" value="BPD_transp_1"/>
    <property type="match status" value="1"/>
</dbReference>
<evidence type="ECO:0000313" key="10">
    <source>
        <dbReference type="Proteomes" id="UP000190188"/>
    </source>
</evidence>
<keyword evidence="2 7" id="KW-0813">Transport</keyword>
<dbReference type="SUPFAM" id="SSF161098">
    <property type="entry name" value="MetI-like"/>
    <property type="match status" value="1"/>
</dbReference>
<gene>
    <name evidence="9" type="ORF">BVG16_05055</name>
</gene>
<dbReference type="PANTHER" id="PTHR30614">
    <property type="entry name" value="MEMBRANE COMPONENT OF AMINO ACID ABC TRANSPORTER"/>
    <property type="match status" value="1"/>
</dbReference>
<sequence length="231" mass="25570">MGKSFDIGLILDFIPKLLGYVHVTFLILAGAILIGIVIGFLVALPRLYRIPVLAQIAAVYVSFIRGTPILIQLFLIYYGLPELLKLVSIDISQWSSMFFVIVTYGLSIGGLFSEVIRAAVTSVERGQTEAAYSIGMSPFVAFIRIVLPQSFAIALPNLANLIIAYMKDTSLAFSIGVMDMTGRGQTLGTTTSHFLEVYISLAVIYYLVCILLESIFSRMEKRVSRYERKFG</sequence>
<dbReference type="Proteomes" id="UP000190188">
    <property type="component" value="Unassembled WGS sequence"/>
</dbReference>
<evidence type="ECO:0000256" key="3">
    <source>
        <dbReference type="ARBA" id="ARBA00022475"/>
    </source>
</evidence>
<dbReference type="InterPro" id="IPR035906">
    <property type="entry name" value="MetI-like_sf"/>
</dbReference>